<name>A0ABD5SWB5_9EURY</name>
<evidence type="ECO:0000256" key="1">
    <source>
        <dbReference type="SAM" id="Phobius"/>
    </source>
</evidence>
<feature type="transmembrane region" description="Helical" evidence="1">
    <location>
        <begin position="40"/>
        <end position="63"/>
    </location>
</feature>
<feature type="transmembrane region" description="Helical" evidence="1">
    <location>
        <begin position="160"/>
        <end position="181"/>
    </location>
</feature>
<dbReference type="Proteomes" id="UP001596383">
    <property type="component" value="Unassembled WGS sequence"/>
</dbReference>
<dbReference type="Pfam" id="PF13796">
    <property type="entry name" value="Sensor"/>
    <property type="match status" value="1"/>
</dbReference>
<keyword evidence="1" id="KW-1133">Transmembrane helix</keyword>
<dbReference type="RefSeq" id="WP_273742210.1">
    <property type="nucleotide sequence ID" value="NZ_JAQIVI010000779.1"/>
</dbReference>
<evidence type="ECO:0000313" key="4">
    <source>
        <dbReference type="Proteomes" id="UP001596383"/>
    </source>
</evidence>
<feature type="domain" description="Putative sensor" evidence="2">
    <location>
        <begin position="83"/>
        <end position="273"/>
    </location>
</feature>
<organism evidence="3 4">
    <name type="scientific">Natrinema soli</name>
    <dbReference type="NCBI Taxonomy" id="1930624"/>
    <lineage>
        <taxon>Archaea</taxon>
        <taxon>Methanobacteriati</taxon>
        <taxon>Methanobacteriota</taxon>
        <taxon>Stenosarchaea group</taxon>
        <taxon>Halobacteria</taxon>
        <taxon>Halobacteriales</taxon>
        <taxon>Natrialbaceae</taxon>
        <taxon>Natrinema</taxon>
    </lineage>
</organism>
<evidence type="ECO:0000313" key="3">
    <source>
        <dbReference type="EMBL" id="MFC6769576.1"/>
    </source>
</evidence>
<sequence length="291" mass="31678">MKSPSTSSSRPTVGTALERIRTWCRWFFGVALRRQTYANVAYLFLAFPLGIGYFTVLVTGFAIPISLPFALVDIGRTEPGALLIVAIPLVLVTVCIGLPSALCALFASIELSALERLLAGRLLGAEVPTSEPATSVRERARRLVFDRGTWKGVGYLFSKFVLGVVSFVLLTLGITFTYALVATPLHYRNEMVGIHIGDPIEFVPEFTYQHDGWTIDISPITLSIADGELLSLYVDSLAAALAVSAVGVLVGLVVLHLFNAVAWLFARYTELLLRNTQPSVFSEPPGRDSSR</sequence>
<gene>
    <name evidence="3" type="ORF">ACFQE6_32430</name>
</gene>
<dbReference type="EMBL" id="JBHSWV010000779">
    <property type="protein sequence ID" value="MFC6769576.1"/>
    <property type="molecule type" value="Genomic_DNA"/>
</dbReference>
<keyword evidence="4" id="KW-1185">Reference proteome</keyword>
<feature type="transmembrane region" description="Helical" evidence="1">
    <location>
        <begin position="83"/>
        <end position="107"/>
    </location>
</feature>
<reference evidence="3 4" key="1">
    <citation type="journal article" date="2019" name="Int. J. Syst. Evol. Microbiol.">
        <title>The Global Catalogue of Microorganisms (GCM) 10K type strain sequencing project: providing services to taxonomists for standard genome sequencing and annotation.</title>
        <authorList>
            <consortium name="The Broad Institute Genomics Platform"/>
            <consortium name="The Broad Institute Genome Sequencing Center for Infectious Disease"/>
            <person name="Wu L."/>
            <person name="Ma J."/>
        </authorList>
    </citation>
    <scope>NUCLEOTIDE SEQUENCE [LARGE SCALE GENOMIC DNA]</scope>
    <source>
        <strain evidence="3 4">LMG 29247</strain>
    </source>
</reference>
<feature type="transmembrane region" description="Helical" evidence="1">
    <location>
        <begin position="237"/>
        <end position="265"/>
    </location>
</feature>
<accession>A0ABD5SWB5</accession>
<evidence type="ECO:0000259" key="2">
    <source>
        <dbReference type="Pfam" id="PF13796"/>
    </source>
</evidence>
<dbReference type="AlphaFoldDB" id="A0ABD5SWB5"/>
<keyword evidence="1" id="KW-0472">Membrane</keyword>
<protein>
    <submittedName>
        <fullName evidence="3">Sensor domain-containing protein</fullName>
    </submittedName>
</protein>
<keyword evidence="1" id="KW-0812">Transmembrane</keyword>
<proteinExistence type="predicted"/>
<dbReference type="InterPro" id="IPR025828">
    <property type="entry name" value="Put_sensor_dom"/>
</dbReference>
<comment type="caution">
    <text evidence="3">The sequence shown here is derived from an EMBL/GenBank/DDBJ whole genome shotgun (WGS) entry which is preliminary data.</text>
</comment>